<evidence type="ECO:0000313" key="4">
    <source>
        <dbReference type="EMBL" id="EKV31689.1"/>
    </source>
</evidence>
<keyword evidence="5" id="KW-1185">Reference proteome</keyword>
<dbReference type="SUPFAM" id="SSF103025">
    <property type="entry name" value="Folate-binding domain"/>
    <property type="match status" value="1"/>
</dbReference>
<dbReference type="PANTHER" id="PTHR22602">
    <property type="entry name" value="TRANSFERASE CAF17, MITOCHONDRIAL-RELATED"/>
    <property type="match status" value="1"/>
</dbReference>
<accession>K9H3T6</accession>
<comment type="caution">
    <text evidence="4">The sequence shown here is derived from an EMBL/GenBank/DDBJ whole genome shotgun (WGS) entry which is preliminary data.</text>
</comment>
<dbReference type="EMBL" id="ANHY01000005">
    <property type="protein sequence ID" value="EKV31689.1"/>
    <property type="molecule type" value="Genomic_DNA"/>
</dbReference>
<dbReference type="Gene3D" id="3.30.1360.120">
    <property type="entry name" value="Probable tRNA modification gtpase trme, domain 1"/>
    <property type="match status" value="1"/>
</dbReference>
<organism evidence="4 5">
    <name type="scientific">Caenispirillum salinarum AK4</name>
    <dbReference type="NCBI Taxonomy" id="1238182"/>
    <lineage>
        <taxon>Bacteria</taxon>
        <taxon>Pseudomonadati</taxon>
        <taxon>Pseudomonadota</taxon>
        <taxon>Alphaproteobacteria</taxon>
        <taxon>Rhodospirillales</taxon>
        <taxon>Novispirillaceae</taxon>
        <taxon>Caenispirillum</taxon>
    </lineage>
</organism>
<protein>
    <submittedName>
        <fullName evidence="4">Folate-dependent protein</fullName>
    </submittedName>
</protein>
<proteinExistence type="predicted"/>
<evidence type="ECO:0000256" key="1">
    <source>
        <dbReference type="ARBA" id="ARBA00022946"/>
    </source>
</evidence>
<dbReference type="InterPro" id="IPR027266">
    <property type="entry name" value="TrmE/GcvT-like"/>
</dbReference>
<evidence type="ECO:0000313" key="5">
    <source>
        <dbReference type="Proteomes" id="UP000009881"/>
    </source>
</evidence>
<dbReference type="PANTHER" id="PTHR22602:SF0">
    <property type="entry name" value="TRANSFERASE CAF17, MITOCHONDRIAL-RELATED"/>
    <property type="match status" value="1"/>
</dbReference>
<dbReference type="Proteomes" id="UP000009881">
    <property type="component" value="Unassembled WGS sequence"/>
</dbReference>
<dbReference type="InterPro" id="IPR017703">
    <property type="entry name" value="YgfZ/GCV_T_CS"/>
</dbReference>
<dbReference type="GO" id="GO:0016226">
    <property type="term" value="P:iron-sulfur cluster assembly"/>
    <property type="evidence" value="ECO:0007669"/>
    <property type="project" value="TreeGrafter"/>
</dbReference>
<evidence type="ECO:0000259" key="2">
    <source>
        <dbReference type="Pfam" id="PF01571"/>
    </source>
</evidence>
<gene>
    <name evidence="4" type="ORF">C882_3439</name>
</gene>
<evidence type="ECO:0000259" key="3">
    <source>
        <dbReference type="Pfam" id="PF25455"/>
    </source>
</evidence>
<dbReference type="STRING" id="1238182.C882_3439"/>
<dbReference type="AlphaFoldDB" id="K9H3T6"/>
<reference evidence="4 5" key="1">
    <citation type="journal article" date="2013" name="Genome Announc.">
        <title>Draft Genome Sequence of an Alphaproteobacterium, Caenispirillum salinarum AK4(T), Isolated from a Solar Saltern.</title>
        <authorList>
            <person name="Khatri I."/>
            <person name="Singh A."/>
            <person name="Korpole S."/>
            <person name="Pinnaka A.K."/>
            <person name="Subramanian S."/>
        </authorList>
    </citation>
    <scope>NUCLEOTIDE SEQUENCE [LARGE SCALE GENOMIC DNA]</scope>
    <source>
        <strain evidence="4 5">AK4</strain>
    </source>
</reference>
<name>K9H3T6_9PROT</name>
<dbReference type="InterPro" id="IPR006222">
    <property type="entry name" value="GCVT_N"/>
</dbReference>
<dbReference type="OrthoDB" id="9796287at2"/>
<feature type="domain" description="GCVT N-terminal" evidence="2">
    <location>
        <begin position="13"/>
        <end position="112"/>
    </location>
</feature>
<dbReference type="RefSeq" id="WP_009539558.1">
    <property type="nucleotide sequence ID" value="NZ_ANHY01000005.1"/>
</dbReference>
<dbReference type="InterPro" id="IPR045179">
    <property type="entry name" value="YgfZ/GcvT"/>
</dbReference>
<dbReference type="Pfam" id="PF25455">
    <property type="entry name" value="Beta-barrel_CAF17_C"/>
    <property type="match status" value="1"/>
</dbReference>
<dbReference type="Pfam" id="PF01571">
    <property type="entry name" value="GCV_T"/>
    <property type="match status" value="1"/>
</dbReference>
<sequence length="306" mass="32494">MADAFYTILEHRGLLAVAGEDRKTFLQGMLTNDITAVAPDRAVWAALLTPQGKFLHDVFAVEMGETLYLEGEQARLEDLKARLSKYKLRAKVKLAVAEGWEVAAVFGPGAESRLGLPENNPGAAMPFAGGEGLAFTDPRLPGAGVRVLVPTEKAGPLLEDAGFTAAEFTRWDAHRIALGLPDGSRDIEVEKGTALESGFDELHGVDFKKGCYVGQELTARMKYRGLAKKRLVPLTVTEGPTPAAGTPLLTPEGKEAGTVRSAVEGHALALVRLEHLEAPLSAGAATLRVDLPDWVALPAPKEATGG</sequence>
<keyword evidence="1" id="KW-0809">Transit peptide</keyword>
<dbReference type="PIRSF" id="PIRSF006487">
    <property type="entry name" value="GcvT"/>
    <property type="match status" value="1"/>
</dbReference>
<feature type="domain" description="CAF17 C-terminal" evidence="3">
    <location>
        <begin position="228"/>
        <end position="295"/>
    </location>
</feature>
<dbReference type="eggNOG" id="COG0354">
    <property type="taxonomic scope" value="Bacteria"/>
</dbReference>
<dbReference type="PATRIC" id="fig|1238182.3.peg.1109"/>
<dbReference type="NCBIfam" id="TIGR03317">
    <property type="entry name" value="ygfZ_signature"/>
    <property type="match status" value="1"/>
</dbReference>
<dbReference type="InterPro" id="IPR057460">
    <property type="entry name" value="CAF17_C"/>
</dbReference>